<dbReference type="EMBL" id="HACG01017282">
    <property type="protein sequence ID" value="CEK64147.1"/>
    <property type="molecule type" value="Transcribed_RNA"/>
</dbReference>
<reference evidence="1" key="1">
    <citation type="submission" date="2014-12" db="EMBL/GenBank/DDBJ databases">
        <title>Insight into the proteome of Arion vulgaris.</title>
        <authorList>
            <person name="Aradska J."/>
            <person name="Bulat T."/>
            <person name="Smidak R."/>
            <person name="Sarate P."/>
            <person name="Gangsoo J."/>
            <person name="Sialana F."/>
            <person name="Bilban M."/>
            <person name="Lubec G."/>
        </authorList>
    </citation>
    <scope>NUCLEOTIDE SEQUENCE</scope>
    <source>
        <tissue evidence="1">Skin</tissue>
    </source>
</reference>
<protein>
    <submittedName>
        <fullName evidence="1">Uncharacterized protein</fullName>
    </submittedName>
</protein>
<proteinExistence type="predicted"/>
<organism evidence="1">
    <name type="scientific">Arion vulgaris</name>
    <dbReference type="NCBI Taxonomy" id="1028688"/>
    <lineage>
        <taxon>Eukaryota</taxon>
        <taxon>Metazoa</taxon>
        <taxon>Spiralia</taxon>
        <taxon>Lophotrochozoa</taxon>
        <taxon>Mollusca</taxon>
        <taxon>Gastropoda</taxon>
        <taxon>Heterobranchia</taxon>
        <taxon>Euthyneura</taxon>
        <taxon>Panpulmonata</taxon>
        <taxon>Eupulmonata</taxon>
        <taxon>Stylommatophora</taxon>
        <taxon>Helicina</taxon>
        <taxon>Arionoidea</taxon>
        <taxon>Arionidae</taxon>
        <taxon>Arion</taxon>
    </lineage>
</organism>
<feature type="non-terminal residue" evidence="1">
    <location>
        <position position="68"/>
    </location>
</feature>
<dbReference type="AlphaFoldDB" id="A0A0B6Z6Y4"/>
<evidence type="ECO:0000313" key="1">
    <source>
        <dbReference type="EMBL" id="CEK64147.1"/>
    </source>
</evidence>
<gene>
    <name evidence="1" type="primary">ORF50745</name>
</gene>
<sequence>MLGQWSTFARNPMTDLYYASSAHFTLAIHGLPFLSYPVRVHSLVIKLNKGLSSSKRMKQTHTQRNLIK</sequence>
<accession>A0A0B6Z6Y4</accession>
<name>A0A0B6Z6Y4_9EUPU</name>